<gene>
    <name evidence="1" type="ORF">E5990_09080</name>
</gene>
<sequence>MRTIFAIAATIACSIAVTGCTQKNEQTNLDFTAAAKADDIGKTAYLVNYDTKEKVDSSIIEADTLIHIKTNIKEPAIARLFVGDQRRGVFIIEPGTLTLDEQGNISGSELNNQLQDFEKQLSPLYETVDNDSISQNMRNLAKNRINSLMDSIIAAQNIIGFSQLSDYCYYMDAEQFDSLLTKYPYYKNFENVKRMSEAKKAASDTGIGKKFVDFTIGEGDTATKLSDFVGKGRYTLVDFWASWCGPCRREMKNIKTIYADYNKKGLDVIGVAVWDKKSDTEKAVAQLELPWPQILDAKEIPTNIYGIMGIPHLILFDPQGVVVARNIAGKELRSVVDSVMASNIHHKPATTAIAPDSTTSNTPVSK</sequence>
<name>A0AC61S480_9BACT</name>
<proteinExistence type="predicted"/>
<protein>
    <submittedName>
        <fullName evidence="1">AhpC/TSA family protein</fullName>
    </submittedName>
</protein>
<organism evidence="1 2">
    <name type="scientific">Muribaculum caecicola</name>
    <dbReference type="NCBI Taxonomy" id="3038144"/>
    <lineage>
        <taxon>Bacteria</taxon>
        <taxon>Pseudomonadati</taxon>
        <taxon>Bacteroidota</taxon>
        <taxon>Bacteroidia</taxon>
        <taxon>Bacteroidales</taxon>
        <taxon>Muribaculaceae</taxon>
        <taxon>Muribaculum</taxon>
    </lineage>
</organism>
<evidence type="ECO:0000313" key="1">
    <source>
        <dbReference type="EMBL" id="THG45304.1"/>
    </source>
</evidence>
<dbReference type="Proteomes" id="UP000305401">
    <property type="component" value="Unassembled WGS sequence"/>
</dbReference>
<keyword evidence="2" id="KW-1185">Reference proteome</keyword>
<dbReference type="EMBL" id="SSTG01000136">
    <property type="protein sequence ID" value="THG45304.1"/>
    <property type="molecule type" value="Genomic_DNA"/>
</dbReference>
<reference evidence="1" key="1">
    <citation type="submission" date="2019-04" db="EMBL/GenBank/DDBJ databases">
        <title>Microbes associate with the intestines of laboratory mice.</title>
        <authorList>
            <person name="Navarre W."/>
            <person name="Wong E."/>
            <person name="Huang K.C."/>
            <person name="Tropini C."/>
            <person name="Ng K."/>
            <person name="Yu B."/>
        </authorList>
    </citation>
    <scope>NUCLEOTIDE SEQUENCE</scope>
    <source>
        <strain evidence="1">NM86_A22</strain>
    </source>
</reference>
<evidence type="ECO:0000313" key="2">
    <source>
        <dbReference type="Proteomes" id="UP000305401"/>
    </source>
</evidence>
<accession>A0AC61S480</accession>
<comment type="caution">
    <text evidence="1">The sequence shown here is derived from an EMBL/GenBank/DDBJ whole genome shotgun (WGS) entry which is preliminary data.</text>
</comment>